<feature type="region of interest" description="Disordered" evidence="12">
    <location>
        <begin position="669"/>
        <end position="1003"/>
    </location>
</feature>
<evidence type="ECO:0000256" key="6">
    <source>
        <dbReference type="ARBA" id="ARBA00022692"/>
    </source>
</evidence>
<evidence type="ECO:0000256" key="4">
    <source>
        <dbReference type="ARBA" id="ARBA00022553"/>
    </source>
</evidence>
<feature type="transmembrane region" description="Helical" evidence="13">
    <location>
        <begin position="352"/>
        <end position="373"/>
    </location>
</feature>
<evidence type="ECO:0000256" key="12">
    <source>
        <dbReference type="SAM" id="MobiDB-lite"/>
    </source>
</evidence>
<keyword evidence="8" id="KW-0418">Kinase</keyword>
<dbReference type="Gene3D" id="3.30.565.10">
    <property type="entry name" value="Histidine kinase-like ATPase, C-terminal domain"/>
    <property type="match status" value="1"/>
</dbReference>
<feature type="region of interest" description="Disordered" evidence="12">
    <location>
        <begin position="1041"/>
        <end position="1172"/>
    </location>
</feature>
<feature type="domain" description="HAMP" evidence="14">
    <location>
        <begin position="370"/>
        <end position="440"/>
    </location>
</feature>
<dbReference type="CDD" id="cd06225">
    <property type="entry name" value="HAMP"/>
    <property type="match status" value="1"/>
</dbReference>
<feature type="compositionally biased region" description="Basic and acidic residues" evidence="12">
    <location>
        <begin position="866"/>
        <end position="897"/>
    </location>
</feature>
<dbReference type="Proteomes" id="UP001501710">
    <property type="component" value="Unassembled WGS sequence"/>
</dbReference>
<comment type="caution">
    <text evidence="15">The sequence shown here is derived from an EMBL/GenBank/DDBJ whole genome shotgun (WGS) entry which is preliminary data.</text>
</comment>
<comment type="subcellular location">
    <subcellularLocation>
        <location evidence="2">Membrane</location>
    </subcellularLocation>
</comment>
<accession>A0ABP8CQF3</accession>
<evidence type="ECO:0000259" key="14">
    <source>
        <dbReference type="PROSITE" id="PS50885"/>
    </source>
</evidence>
<dbReference type="SMART" id="SM00387">
    <property type="entry name" value="HATPase_c"/>
    <property type="match status" value="1"/>
</dbReference>
<dbReference type="Gene3D" id="6.10.340.10">
    <property type="match status" value="1"/>
</dbReference>
<dbReference type="Pfam" id="PF00672">
    <property type="entry name" value="HAMP"/>
    <property type="match status" value="1"/>
</dbReference>
<organism evidence="15 16">
    <name type="scientific">Actinomadura meridiana</name>
    <dbReference type="NCBI Taxonomy" id="559626"/>
    <lineage>
        <taxon>Bacteria</taxon>
        <taxon>Bacillati</taxon>
        <taxon>Actinomycetota</taxon>
        <taxon>Actinomycetes</taxon>
        <taxon>Streptosporangiales</taxon>
        <taxon>Thermomonosporaceae</taxon>
        <taxon>Actinomadura</taxon>
    </lineage>
</organism>
<keyword evidence="4" id="KW-0597">Phosphoprotein</keyword>
<evidence type="ECO:0000256" key="1">
    <source>
        <dbReference type="ARBA" id="ARBA00000085"/>
    </source>
</evidence>
<evidence type="ECO:0000256" key="13">
    <source>
        <dbReference type="SAM" id="Phobius"/>
    </source>
</evidence>
<sequence length="1172" mass="125024">MQPSDEGRDRPRPGNVEVQSDRARRAGSRLSLRNWRVPQRLIVLILVPTVAAVVLAGVRIDNSVSESQTYTRVQRMTELSAGITQFVTEFTSERDLAVDYIAAGRPEGLLPQVQSSQFSTDAQTQLMQQAAVVIDSSYGTDAVRGARSVLNRVNGVKALRGLVIGGKVQAFTVMQKYTSSIEDLIAVLDSISTNVVDTRLTQSSRALGALLRAKEAVSRQRALLLLGARQHRLTTDEMSALNAARAQEDNEIKTFRNSVSLEQAQVLDDTVIGGQVDQAKEVRQRVITAVAATGGRLPRALSTPAAAEAMKNAMSDLINKMRLTELDLTQDILDLSDARKADARKSTIIDSIIVALLLAIVLLITIVMARSLVRPLRRLQSGALDVAGTRLPGLVDRLRDPEAAAGGIEVEPIDVDSTDEIGQVARAFDEVHREAVRLAADEAVLRGNINAMFVNLSRRSQSLIERQLRLIETLEQSERDEEQLGNLFRLDHLATRMRRNCENLLVLGGQEQVRRWNRPVPLIDVIRASLSEVEQYERVALRVQGDMTVAGPVVNDLVHLLAELVENATVFSSEHTKVTVSGQMLSGGGSMLQITDNGVGMSPEDLEQANWRLANPPVIDFSAARRMGLFVVGRLAVRHGIRVELRAAQGGGLTAFVVLPDAMITPGESGVGNRPLGSRENDGQLAALGSTPEPPALGVGGAFQQDGHGPGRPAPAPMGDGTGAFPTVGGVGGGVGGNTGSHPMVGNTGSHPMVGGTGPLRPVRGATGPQPTFSNGPQSEYSGPQSEYSGPQSEYSGPQSEYSGPPSEYPTGAMPAVPPVDPAGAQGPPSDQRPQRRPGELPVRRPGAQLPGRPVDDGPNGLFQPHSERMRDGGHNGAHPPERRPENRPEPRPERRPATGPQSVVPEAQPIVPESGSSRQIPWETGPLEQVGGESDFYAGGSRTGPHEVRWTEEHVSAPTPPEEAVPEPRARDPRMRAAPQAPPPTPPPPPEPKAPPRLPERSPIFDAMQSEWFLRRAEGSGEDPVRGWESPADAGFRAAEAIREPVTASRTDVGLPKRVPGKNRIPGAVGRATTSPANAPAANVPAAADQQPAGPAQDGALPGGTTEGQAVQGQQGQQAQQAEAHGQTADAVRSRFASLQRGVHRGRHETRGDGTSGETPSQRDDETGGTR</sequence>
<dbReference type="InterPro" id="IPR013587">
    <property type="entry name" value="Nitrate/nitrite_sensing"/>
</dbReference>
<evidence type="ECO:0000256" key="2">
    <source>
        <dbReference type="ARBA" id="ARBA00004370"/>
    </source>
</evidence>
<dbReference type="SMART" id="SM00304">
    <property type="entry name" value="HAMP"/>
    <property type="match status" value="1"/>
</dbReference>
<proteinExistence type="predicted"/>
<feature type="compositionally biased region" description="Polar residues" evidence="12">
    <location>
        <begin position="769"/>
        <end position="802"/>
    </location>
</feature>
<evidence type="ECO:0000313" key="15">
    <source>
        <dbReference type="EMBL" id="GAA4242083.1"/>
    </source>
</evidence>
<feature type="region of interest" description="Disordered" evidence="12">
    <location>
        <begin position="1"/>
        <end position="23"/>
    </location>
</feature>
<dbReference type="PANTHER" id="PTHR44936">
    <property type="entry name" value="SENSOR PROTEIN CREC"/>
    <property type="match status" value="1"/>
</dbReference>
<dbReference type="InterPro" id="IPR003660">
    <property type="entry name" value="HAMP_dom"/>
</dbReference>
<protein>
    <recommendedName>
        <fullName evidence="3">histidine kinase</fullName>
        <ecNumber evidence="3">2.7.13.3</ecNumber>
    </recommendedName>
</protein>
<feature type="compositionally biased region" description="Gly residues" evidence="12">
    <location>
        <begin position="729"/>
        <end position="739"/>
    </location>
</feature>
<feature type="compositionally biased region" description="Low complexity" evidence="12">
    <location>
        <begin position="1077"/>
        <end position="1101"/>
    </location>
</feature>
<evidence type="ECO:0000256" key="9">
    <source>
        <dbReference type="ARBA" id="ARBA00022840"/>
    </source>
</evidence>
<feature type="compositionally biased region" description="Pro residues" evidence="12">
    <location>
        <begin position="981"/>
        <end position="998"/>
    </location>
</feature>
<dbReference type="EC" id="2.7.13.3" evidence="3"/>
<evidence type="ECO:0000256" key="10">
    <source>
        <dbReference type="ARBA" id="ARBA00022989"/>
    </source>
</evidence>
<name>A0ABP8CQF3_9ACTN</name>
<dbReference type="Pfam" id="PF02518">
    <property type="entry name" value="HATPase_c"/>
    <property type="match status" value="1"/>
</dbReference>
<evidence type="ECO:0000256" key="5">
    <source>
        <dbReference type="ARBA" id="ARBA00022679"/>
    </source>
</evidence>
<comment type="catalytic activity">
    <reaction evidence="1">
        <text>ATP + protein L-histidine = ADP + protein N-phospho-L-histidine.</text>
        <dbReference type="EC" id="2.7.13.3"/>
    </reaction>
</comment>
<keyword evidence="13" id="KW-0472">Membrane</keyword>
<gene>
    <name evidence="15" type="ORF">GCM10022254_73520</name>
</gene>
<feature type="transmembrane region" description="Helical" evidence="13">
    <location>
        <begin position="41"/>
        <end position="60"/>
    </location>
</feature>
<dbReference type="SUPFAM" id="SSF55874">
    <property type="entry name" value="ATPase domain of HSP90 chaperone/DNA topoisomerase II/histidine kinase"/>
    <property type="match status" value="1"/>
</dbReference>
<evidence type="ECO:0000256" key="8">
    <source>
        <dbReference type="ARBA" id="ARBA00022777"/>
    </source>
</evidence>
<dbReference type="InterPro" id="IPR036890">
    <property type="entry name" value="HATPase_C_sf"/>
</dbReference>
<dbReference type="PANTHER" id="PTHR44936:SF9">
    <property type="entry name" value="SENSOR PROTEIN CREC"/>
    <property type="match status" value="1"/>
</dbReference>
<feature type="compositionally biased region" description="Low complexity" evidence="12">
    <location>
        <begin position="1108"/>
        <end position="1130"/>
    </location>
</feature>
<feature type="compositionally biased region" description="Basic and acidic residues" evidence="12">
    <location>
        <begin position="833"/>
        <end position="843"/>
    </location>
</feature>
<keyword evidence="7" id="KW-0547">Nucleotide-binding</keyword>
<keyword evidence="11" id="KW-0902">Two-component regulatory system</keyword>
<evidence type="ECO:0000256" key="3">
    <source>
        <dbReference type="ARBA" id="ARBA00012438"/>
    </source>
</evidence>
<feature type="compositionally biased region" description="Basic and acidic residues" evidence="12">
    <location>
        <begin position="967"/>
        <end position="976"/>
    </location>
</feature>
<keyword evidence="5" id="KW-0808">Transferase</keyword>
<dbReference type="InterPro" id="IPR003594">
    <property type="entry name" value="HATPase_dom"/>
</dbReference>
<feature type="compositionally biased region" description="Basic and acidic residues" evidence="12">
    <location>
        <begin position="1"/>
        <end position="12"/>
    </location>
</feature>
<evidence type="ECO:0000313" key="16">
    <source>
        <dbReference type="Proteomes" id="UP001501710"/>
    </source>
</evidence>
<keyword evidence="10 13" id="KW-1133">Transmembrane helix</keyword>
<dbReference type="EMBL" id="BAABAS010000029">
    <property type="protein sequence ID" value="GAA4242083.1"/>
    <property type="molecule type" value="Genomic_DNA"/>
</dbReference>
<feature type="compositionally biased region" description="Basic and acidic residues" evidence="12">
    <location>
        <begin position="945"/>
        <end position="956"/>
    </location>
</feature>
<dbReference type="InterPro" id="IPR050980">
    <property type="entry name" value="2C_sensor_his_kinase"/>
</dbReference>
<feature type="compositionally biased region" description="Basic and acidic residues" evidence="12">
    <location>
        <begin position="1162"/>
        <end position="1172"/>
    </location>
</feature>
<reference evidence="16" key="1">
    <citation type="journal article" date="2019" name="Int. J. Syst. Evol. Microbiol.">
        <title>The Global Catalogue of Microorganisms (GCM) 10K type strain sequencing project: providing services to taxonomists for standard genome sequencing and annotation.</title>
        <authorList>
            <consortium name="The Broad Institute Genomics Platform"/>
            <consortium name="The Broad Institute Genome Sequencing Center for Infectious Disease"/>
            <person name="Wu L."/>
            <person name="Ma J."/>
        </authorList>
    </citation>
    <scope>NUCLEOTIDE SEQUENCE [LARGE SCALE GENOMIC DNA]</scope>
    <source>
        <strain evidence="16">JCM 17440</strain>
    </source>
</reference>
<dbReference type="PROSITE" id="PS50885">
    <property type="entry name" value="HAMP"/>
    <property type="match status" value="1"/>
</dbReference>
<evidence type="ECO:0000256" key="7">
    <source>
        <dbReference type="ARBA" id="ARBA00022741"/>
    </source>
</evidence>
<keyword evidence="6 13" id="KW-0812">Transmembrane</keyword>
<evidence type="ECO:0000256" key="11">
    <source>
        <dbReference type="ARBA" id="ARBA00023012"/>
    </source>
</evidence>
<dbReference type="Pfam" id="PF08376">
    <property type="entry name" value="NIT"/>
    <property type="match status" value="1"/>
</dbReference>
<keyword evidence="16" id="KW-1185">Reference proteome</keyword>
<keyword evidence="9" id="KW-0067">ATP-binding</keyword>